<sequence>MTFGGSRLPGALGSMLVEVLPFLRAAALTIQRELGEDHPGLLPTVMATYALTSLLLGIMFCLLGLFRCGGLAAYFPQQVLTGIIGAVGISLCVLGLETTLPATSPPLRIENVGTLLFGVVHLPLLAVSFLPALFLTVSMHAKRVHSASRGLTKSPLYFPVFCLAVAVVFWIVIATTRSINAQKMQHLASTGWLFGKDSSIDRGYRIVDWNYWALFDFTKVQWRAIPAAADSIVPLVFIGAICLPIFVPPTAKALGMSHCGINYEIWGHAVSNVLAAATLTVPNQVVYVNSRFFFLAGGGQAEAALVAFFTLAFVFASPVILLYVPTILASMVVFFFGFELLIDSIWESSKSLVVGEWVTVLGTSIACSVLGFAPGIGIGLGIVMVLQLWHSTVSTHPRIVEPCRLQSHETPPENAYVLPPLHELLCFSPLEEIGAVQRKFRNGVPMQPVLIHLTGHVSFTTIPTMESVIERTLFSKSEIKCPYLILYFDRVTRVETCVAEFLRTKVWELARQPCTRYFIVTGVSQNSTTYADLMRARFDCWQDGEPAEMRPAMTGGGVESRSKVLAYEDLGESLHHCQSWVSDHNMRINGETLDDILQTQLLPGLSPELSNLLLPIESLVPRLESMKIRVRVRSGGDTLACCTYPLRPVLILLKGQLLLQHSHIKECEPSVWQSAVYDLARKLPRHAARNIRKRFSRLEVSEAHGALSRYLYAGESLGLSQDGSHDFGCIFAVSDSCWILDASAATPCGRAWAARMADLFLEQQANKRTFVGVLEQELKRPRR</sequence>
<keyword evidence="4 5" id="KW-0472">Membrane</keyword>
<evidence type="ECO:0000256" key="3">
    <source>
        <dbReference type="ARBA" id="ARBA00022989"/>
    </source>
</evidence>
<comment type="subcellular location">
    <subcellularLocation>
        <location evidence="1">Membrane</location>
        <topology evidence="1">Multi-pass membrane protein</topology>
    </subcellularLocation>
</comment>
<feature type="transmembrane region" description="Helical" evidence="5">
    <location>
        <begin position="322"/>
        <end position="346"/>
    </location>
</feature>
<feature type="transmembrane region" description="Helical" evidence="5">
    <location>
        <begin position="292"/>
        <end position="316"/>
    </location>
</feature>
<dbReference type="STRING" id="1448308.A0A2T2N067"/>
<name>A0A2T2N067_CORCC</name>
<evidence type="ECO:0000313" key="7">
    <source>
        <dbReference type="EMBL" id="PSN58749.1"/>
    </source>
</evidence>
<proteinExistence type="predicted"/>
<evidence type="ECO:0000259" key="6">
    <source>
        <dbReference type="Pfam" id="PF00916"/>
    </source>
</evidence>
<evidence type="ECO:0000313" key="8">
    <source>
        <dbReference type="Proteomes" id="UP000240883"/>
    </source>
</evidence>
<feature type="transmembrane region" description="Helical" evidence="5">
    <location>
        <begin position="46"/>
        <end position="66"/>
    </location>
</feature>
<feature type="domain" description="SLC26A/SulP transporter" evidence="6">
    <location>
        <begin position="46"/>
        <end position="344"/>
    </location>
</feature>
<accession>A0A2T2N067</accession>
<dbReference type="Proteomes" id="UP000240883">
    <property type="component" value="Unassembled WGS sequence"/>
</dbReference>
<dbReference type="Pfam" id="PF00916">
    <property type="entry name" value="Sulfate_transp"/>
    <property type="match status" value="1"/>
</dbReference>
<evidence type="ECO:0000256" key="4">
    <source>
        <dbReference type="ARBA" id="ARBA00023136"/>
    </source>
</evidence>
<protein>
    <recommendedName>
        <fullName evidence="6">SLC26A/SulP transporter domain-containing protein</fullName>
    </recommendedName>
</protein>
<feature type="transmembrane region" description="Helical" evidence="5">
    <location>
        <begin position="224"/>
        <end position="247"/>
    </location>
</feature>
<feature type="transmembrane region" description="Helical" evidence="5">
    <location>
        <begin position="358"/>
        <end position="389"/>
    </location>
</feature>
<organism evidence="7 8">
    <name type="scientific">Corynespora cassiicola Philippines</name>
    <dbReference type="NCBI Taxonomy" id="1448308"/>
    <lineage>
        <taxon>Eukaryota</taxon>
        <taxon>Fungi</taxon>
        <taxon>Dikarya</taxon>
        <taxon>Ascomycota</taxon>
        <taxon>Pezizomycotina</taxon>
        <taxon>Dothideomycetes</taxon>
        <taxon>Pleosporomycetidae</taxon>
        <taxon>Pleosporales</taxon>
        <taxon>Corynesporascaceae</taxon>
        <taxon>Corynespora</taxon>
    </lineage>
</organism>
<keyword evidence="2 5" id="KW-0812">Transmembrane</keyword>
<feature type="transmembrane region" description="Helical" evidence="5">
    <location>
        <begin position="116"/>
        <end position="135"/>
    </location>
</feature>
<dbReference type="EMBL" id="KZ678204">
    <property type="protein sequence ID" value="PSN58749.1"/>
    <property type="molecule type" value="Genomic_DNA"/>
</dbReference>
<dbReference type="OrthoDB" id="409725at2759"/>
<keyword evidence="8" id="KW-1185">Reference proteome</keyword>
<keyword evidence="3 5" id="KW-1133">Transmembrane helix</keyword>
<evidence type="ECO:0000256" key="2">
    <source>
        <dbReference type="ARBA" id="ARBA00022692"/>
    </source>
</evidence>
<evidence type="ECO:0000256" key="5">
    <source>
        <dbReference type="SAM" id="Phobius"/>
    </source>
</evidence>
<gene>
    <name evidence="7" type="ORF">BS50DRAFT_682641</name>
</gene>
<dbReference type="InterPro" id="IPR011547">
    <property type="entry name" value="SLC26A/SulP_dom"/>
</dbReference>
<dbReference type="AlphaFoldDB" id="A0A2T2N067"/>
<feature type="transmembrane region" description="Helical" evidence="5">
    <location>
        <begin position="156"/>
        <end position="174"/>
    </location>
</feature>
<dbReference type="InterPro" id="IPR052706">
    <property type="entry name" value="Membrane-Transporter-like"/>
</dbReference>
<feature type="transmembrane region" description="Helical" evidence="5">
    <location>
        <begin position="78"/>
        <end position="96"/>
    </location>
</feature>
<dbReference type="PANTHER" id="PTHR43310:SF4">
    <property type="entry name" value="AFR304WP"/>
    <property type="match status" value="1"/>
</dbReference>
<dbReference type="GO" id="GO:0016020">
    <property type="term" value="C:membrane"/>
    <property type="evidence" value="ECO:0007669"/>
    <property type="project" value="UniProtKB-SubCell"/>
</dbReference>
<reference evidence="7 8" key="1">
    <citation type="journal article" date="2018" name="Front. Microbiol.">
        <title>Genome-Wide Analysis of Corynespora cassiicola Leaf Fall Disease Putative Effectors.</title>
        <authorList>
            <person name="Lopez D."/>
            <person name="Ribeiro S."/>
            <person name="Label P."/>
            <person name="Fumanal B."/>
            <person name="Venisse J.S."/>
            <person name="Kohler A."/>
            <person name="de Oliveira R.R."/>
            <person name="Labutti K."/>
            <person name="Lipzen A."/>
            <person name="Lail K."/>
            <person name="Bauer D."/>
            <person name="Ohm R.A."/>
            <person name="Barry K.W."/>
            <person name="Spatafora J."/>
            <person name="Grigoriev I.V."/>
            <person name="Martin F.M."/>
            <person name="Pujade-Renaud V."/>
        </authorList>
    </citation>
    <scope>NUCLEOTIDE SEQUENCE [LARGE SCALE GENOMIC DNA]</scope>
    <source>
        <strain evidence="7 8">Philippines</strain>
    </source>
</reference>
<evidence type="ECO:0000256" key="1">
    <source>
        <dbReference type="ARBA" id="ARBA00004141"/>
    </source>
</evidence>
<dbReference type="PANTHER" id="PTHR43310">
    <property type="entry name" value="SULFATE TRANSPORTER YBAR-RELATED"/>
    <property type="match status" value="1"/>
</dbReference>